<evidence type="ECO:0008006" key="4">
    <source>
        <dbReference type="Google" id="ProtNLM"/>
    </source>
</evidence>
<dbReference type="EMBL" id="CP036264">
    <property type="protein sequence ID" value="QEF96205.1"/>
    <property type="molecule type" value="Genomic_DNA"/>
</dbReference>
<evidence type="ECO:0000313" key="2">
    <source>
        <dbReference type="EMBL" id="QEF96205.1"/>
    </source>
</evidence>
<keyword evidence="1" id="KW-1133">Transmembrane helix</keyword>
<dbReference type="SUPFAM" id="SSF54523">
    <property type="entry name" value="Pili subunits"/>
    <property type="match status" value="1"/>
</dbReference>
<keyword evidence="1" id="KW-0812">Transmembrane</keyword>
<dbReference type="KEGG" id="smam:Mal15_02320"/>
<organism evidence="2 3">
    <name type="scientific">Stieleria maiorica</name>
    <dbReference type="NCBI Taxonomy" id="2795974"/>
    <lineage>
        <taxon>Bacteria</taxon>
        <taxon>Pseudomonadati</taxon>
        <taxon>Planctomycetota</taxon>
        <taxon>Planctomycetia</taxon>
        <taxon>Pirellulales</taxon>
        <taxon>Pirellulaceae</taxon>
        <taxon>Stieleria</taxon>
    </lineage>
</organism>
<dbReference type="InterPro" id="IPR045584">
    <property type="entry name" value="Pilin-like"/>
</dbReference>
<dbReference type="Gene3D" id="3.30.700.10">
    <property type="entry name" value="Glycoprotein, Type 4 Pilin"/>
    <property type="match status" value="1"/>
</dbReference>
<keyword evidence="3" id="KW-1185">Reference proteome</keyword>
<protein>
    <recommendedName>
        <fullName evidence="4">Prepilin-type N-terminal cleavage/methylation domain-containing protein</fullName>
    </recommendedName>
</protein>
<dbReference type="Proteomes" id="UP000321353">
    <property type="component" value="Chromosome"/>
</dbReference>
<dbReference type="AlphaFoldDB" id="A0A5B9M9D0"/>
<sequence>MWGAWMAGLPRCFFRHPTVANPPPGRTASLEISLFSRHGSQKRSSVQDLLGNRSASSGSVIHPPAIKLARFALKRFRASGFTLVELLVVIAIIGILVQAALLDRSVRSVTDSIDLKLWHAAGTRSGREVLGEW</sequence>
<proteinExistence type="predicted"/>
<name>A0A5B9M9D0_9BACT</name>
<dbReference type="InterPro" id="IPR012902">
    <property type="entry name" value="N_methyl_site"/>
</dbReference>
<dbReference type="PANTHER" id="PTHR30093:SF2">
    <property type="entry name" value="TYPE II SECRETION SYSTEM PROTEIN H"/>
    <property type="match status" value="1"/>
</dbReference>
<dbReference type="NCBIfam" id="TIGR02532">
    <property type="entry name" value="IV_pilin_GFxxxE"/>
    <property type="match status" value="1"/>
</dbReference>
<reference evidence="2 3" key="1">
    <citation type="submission" date="2019-02" db="EMBL/GenBank/DDBJ databases">
        <title>Planctomycetal bacteria perform biofilm scaping via a novel small molecule.</title>
        <authorList>
            <person name="Jeske O."/>
            <person name="Boedeker C."/>
            <person name="Wiegand S."/>
            <person name="Breitling P."/>
            <person name="Kallscheuer N."/>
            <person name="Jogler M."/>
            <person name="Rohde M."/>
            <person name="Petersen J."/>
            <person name="Medema M.H."/>
            <person name="Surup F."/>
            <person name="Jogler C."/>
        </authorList>
    </citation>
    <scope>NUCLEOTIDE SEQUENCE [LARGE SCALE GENOMIC DNA]</scope>
    <source>
        <strain evidence="2 3">Mal15</strain>
    </source>
</reference>
<keyword evidence="1" id="KW-0472">Membrane</keyword>
<accession>A0A5B9M9D0</accession>
<dbReference type="Pfam" id="PF07963">
    <property type="entry name" value="N_methyl"/>
    <property type="match status" value="1"/>
</dbReference>
<feature type="transmembrane region" description="Helical" evidence="1">
    <location>
        <begin position="80"/>
        <end position="101"/>
    </location>
</feature>
<evidence type="ECO:0000313" key="3">
    <source>
        <dbReference type="Proteomes" id="UP000321353"/>
    </source>
</evidence>
<gene>
    <name evidence="2" type="ORF">Mal15_02320</name>
</gene>
<dbReference type="PANTHER" id="PTHR30093">
    <property type="entry name" value="GENERAL SECRETION PATHWAY PROTEIN G"/>
    <property type="match status" value="1"/>
</dbReference>
<evidence type="ECO:0000256" key="1">
    <source>
        <dbReference type="SAM" id="Phobius"/>
    </source>
</evidence>